<gene>
    <name evidence="1" type="ORF">AZI85_15145</name>
</gene>
<evidence type="ECO:0000313" key="2">
    <source>
        <dbReference type="Proteomes" id="UP000075391"/>
    </source>
</evidence>
<evidence type="ECO:0000313" key="1">
    <source>
        <dbReference type="EMBL" id="KYG70026.1"/>
    </source>
</evidence>
<dbReference type="EMBL" id="LUKF01000003">
    <property type="protein sequence ID" value="KYG70026.1"/>
    <property type="molecule type" value="Genomic_DNA"/>
</dbReference>
<dbReference type="AlphaFoldDB" id="A0A150WUF2"/>
<dbReference type="Proteomes" id="UP000075391">
    <property type="component" value="Unassembled WGS sequence"/>
</dbReference>
<protein>
    <submittedName>
        <fullName evidence="1">Uncharacterized protein</fullName>
    </submittedName>
</protein>
<organism evidence="1 2">
    <name type="scientific">Bdellovibrio bacteriovorus</name>
    <dbReference type="NCBI Taxonomy" id="959"/>
    <lineage>
        <taxon>Bacteria</taxon>
        <taxon>Pseudomonadati</taxon>
        <taxon>Bdellovibrionota</taxon>
        <taxon>Bdellovibrionia</taxon>
        <taxon>Bdellovibrionales</taxon>
        <taxon>Pseudobdellovibrionaceae</taxon>
        <taxon>Bdellovibrio</taxon>
    </lineage>
</organism>
<accession>A0A150WUF2</accession>
<proteinExistence type="predicted"/>
<sequence length="81" mass="9927">MRYPKTWAEDFAKSLSQLVFSIEELDRFIKIFQRESKRKFDFKKEGLCMTAVEFFQYQKQVKECLAALRKRRREILREAKI</sequence>
<reference evidence="1 2" key="1">
    <citation type="submission" date="2016-03" db="EMBL/GenBank/DDBJ databases">
        <authorList>
            <person name="Ploux O."/>
        </authorList>
    </citation>
    <scope>NUCLEOTIDE SEQUENCE [LARGE SCALE GENOMIC DNA]</scope>
    <source>
        <strain evidence="1 2">BER2</strain>
    </source>
</reference>
<name>A0A150WUF2_BDEBC</name>
<comment type="caution">
    <text evidence="1">The sequence shown here is derived from an EMBL/GenBank/DDBJ whole genome shotgun (WGS) entry which is preliminary data.</text>
</comment>